<feature type="coiled-coil region" evidence="1">
    <location>
        <begin position="28"/>
        <end position="62"/>
    </location>
</feature>
<comment type="caution">
    <text evidence="3">The sequence shown here is derived from an EMBL/GenBank/DDBJ whole genome shotgun (WGS) entry which is preliminary data.</text>
</comment>
<protein>
    <submittedName>
        <fullName evidence="3">Uncharacterized protein</fullName>
    </submittedName>
</protein>
<reference evidence="3 4" key="1">
    <citation type="journal article" date="2018" name="BMC Genomics">
        <title>Genomic comparison of Trypanosoma conorhini and Trypanosoma rangeli to Trypanosoma cruzi strains of high and low virulence.</title>
        <authorList>
            <person name="Bradwell K.R."/>
            <person name="Koparde V.N."/>
            <person name="Matveyev A.V."/>
            <person name="Serrano M.G."/>
            <person name="Alves J.M."/>
            <person name="Parikh H."/>
            <person name="Huang B."/>
            <person name="Lee V."/>
            <person name="Espinosa-Alvarez O."/>
            <person name="Ortiz P.A."/>
            <person name="Costa-Martins A.G."/>
            <person name="Teixeira M.M."/>
            <person name="Buck G.A."/>
        </authorList>
    </citation>
    <scope>NUCLEOTIDE SEQUENCE [LARGE SCALE GENOMIC DNA]</scope>
    <source>
        <strain evidence="3 4">025E</strain>
    </source>
</reference>
<evidence type="ECO:0000256" key="2">
    <source>
        <dbReference type="SAM" id="MobiDB-lite"/>
    </source>
</evidence>
<feature type="region of interest" description="Disordered" evidence="2">
    <location>
        <begin position="110"/>
        <end position="139"/>
    </location>
</feature>
<sequence length="230" mass="25261">MEAPAITPLLEDGDAAFGKDAQQFLTVIADMQREAEQRRLLLDELRQKEAAAKAELEKCLAAREALVARMAHTKAEGLELQVEHNELGSRQRAAAAAALELRRQKAQWAQLQRLHQAPSAPPSSPIRGRSDDGDEAHVPGMPQLARALHAWSQLSHGSLFLQELKTMLTEFMTELQLNTGRTSDEVARTLHNEASTDHTTAVLDLAIIFPQLPSLSPVEKAVLSLVPFSD</sequence>
<evidence type="ECO:0000256" key="1">
    <source>
        <dbReference type="SAM" id="Coils"/>
    </source>
</evidence>
<dbReference type="Proteomes" id="UP000284403">
    <property type="component" value="Unassembled WGS sequence"/>
</dbReference>
<name>A0A3R7MR98_9TRYP</name>
<feature type="compositionally biased region" description="Basic and acidic residues" evidence="2">
    <location>
        <begin position="128"/>
        <end position="137"/>
    </location>
</feature>
<gene>
    <name evidence="3" type="ORF">Tco025E_04157</name>
</gene>
<evidence type="ECO:0000313" key="4">
    <source>
        <dbReference type="Proteomes" id="UP000284403"/>
    </source>
</evidence>
<dbReference type="AlphaFoldDB" id="A0A3R7MR98"/>
<evidence type="ECO:0000313" key="3">
    <source>
        <dbReference type="EMBL" id="RNF19370.1"/>
    </source>
</evidence>
<proteinExistence type="predicted"/>
<accession>A0A3R7MR98</accession>
<dbReference type="GeneID" id="40317768"/>
<organism evidence="3 4">
    <name type="scientific">Trypanosoma conorhini</name>
    <dbReference type="NCBI Taxonomy" id="83891"/>
    <lineage>
        <taxon>Eukaryota</taxon>
        <taxon>Discoba</taxon>
        <taxon>Euglenozoa</taxon>
        <taxon>Kinetoplastea</taxon>
        <taxon>Metakinetoplastina</taxon>
        <taxon>Trypanosomatida</taxon>
        <taxon>Trypanosomatidae</taxon>
        <taxon>Trypanosoma</taxon>
    </lineage>
</organism>
<dbReference type="RefSeq" id="XP_029228822.1">
    <property type="nucleotide sequence ID" value="XM_029371069.1"/>
</dbReference>
<keyword evidence="4" id="KW-1185">Reference proteome</keyword>
<keyword evidence="1" id="KW-0175">Coiled coil</keyword>
<dbReference type="EMBL" id="MKKU01000207">
    <property type="protein sequence ID" value="RNF19370.1"/>
    <property type="molecule type" value="Genomic_DNA"/>
</dbReference>
<dbReference type="OrthoDB" id="248674at2759"/>